<evidence type="ECO:0000256" key="3">
    <source>
        <dbReference type="ARBA" id="ARBA00022747"/>
    </source>
</evidence>
<dbReference type="GO" id="GO:0032259">
    <property type="term" value="P:methylation"/>
    <property type="evidence" value="ECO:0007669"/>
    <property type="project" value="UniProtKB-KW"/>
</dbReference>
<dbReference type="Gene3D" id="3.40.50.150">
    <property type="entry name" value="Vaccinia Virus protein VP39"/>
    <property type="match status" value="1"/>
</dbReference>
<dbReference type="Pfam" id="PF01555">
    <property type="entry name" value="N6_N4_Mtase"/>
    <property type="match status" value="1"/>
</dbReference>
<dbReference type="PRINTS" id="PR00508">
    <property type="entry name" value="S21N4MTFRASE"/>
</dbReference>
<evidence type="ECO:0000256" key="2">
    <source>
        <dbReference type="ARBA" id="ARBA00022679"/>
    </source>
</evidence>
<dbReference type="PANTHER" id="PTHR45629">
    <property type="entry name" value="SNF2/RAD54 FAMILY MEMBER"/>
    <property type="match status" value="1"/>
</dbReference>
<keyword evidence="2" id="KW-0808">Transferase</keyword>
<evidence type="ECO:0000313" key="5">
    <source>
        <dbReference type="EMBL" id="SDX41440.1"/>
    </source>
</evidence>
<dbReference type="OrthoDB" id="9773571at2"/>
<dbReference type="InterPro" id="IPR029063">
    <property type="entry name" value="SAM-dependent_MTases_sf"/>
</dbReference>
<accession>A0A1H3BHH5</accession>
<dbReference type="SUPFAM" id="SSF53335">
    <property type="entry name" value="S-adenosyl-L-methionine-dependent methyltransferases"/>
    <property type="match status" value="1"/>
</dbReference>
<evidence type="ECO:0000256" key="1">
    <source>
        <dbReference type="ARBA" id="ARBA00022603"/>
    </source>
</evidence>
<dbReference type="EMBL" id="FNOU01000002">
    <property type="protein sequence ID" value="SDX41440.1"/>
    <property type="molecule type" value="Genomic_DNA"/>
</dbReference>
<dbReference type="InterPro" id="IPR050496">
    <property type="entry name" value="SNF2_RAD54_helicase_repair"/>
</dbReference>
<sequence>MDYLEFLKSKIELATDSGFEVDRDKINRMLKPHQRDAVAWALKGGRRALFESFGLGKTIQELEFCRLAVDEFGGKALIVLPLGVKQEFTTDAVELLRMEKPEYVRTMEEVHGASGKILLTNYERVRDGDIDPKYFTATSLDEASVLRGFGTKTYQTFLDKFKGVPYKLVATATPSPNKYKELIHYAGYLEIMDTGQALTRFFQRDSTKANNLTLYPNQEDEFWLWVSSWALFITRPSDLNPGYSDVGYDLPPLKVNFHELPIDYGGVFQKDGQSVMFRDATAGLSDAAKVKRDSVDVRVAKMKEIVEEEPESHFILWHDLERERKAIVAALPEAVDIYGQQDYDIREQRVIDFSQGRNRLFATKKELSGSGCNFQRHCHRAIFVGIDYQFNDFIQAVHRIYRFLQSEEVVIDIIYMENERAIKDALMEKWENHNYMVDKMIAIVKKYGLSSAGKTERLKRKMGVEEVKVEGKRYTAVYNDCVEEVRKMKRDSVDLIHTSIPFSNHYEYTPNYSDFGHNEDTVAFFEQMDYLTPNLLKVLKPGRVAAIHVKDRVLFGNTTGTGMPTMEPFHVYTINHFIKHGFAYFGMITVVTDVVRENNQTYRLGWTEQCKDGTKMGVGCPEYILLFRKLPSDKSTAYADDPVSKSKDEYTRAQWQIDAHGYWRSSGDRLLTKDEVMAMSVKNLQATYRKYSRDTVYNYWDHVGMATKLDEKGKLPASFMVVAPGSWTDEVWDDINRMRTLNTTQSRRNQQMHVCPLQLDIVERIINRYSNIGDLVMDPFGGLMTVPMMAVKMDRRGYGIELNKGYFRDGIGYLQEAENEKEAPTLFDFLEPDEQPEEMKKAE</sequence>
<dbReference type="SMART" id="SM00487">
    <property type="entry name" value="DEXDc"/>
    <property type="match status" value="1"/>
</dbReference>
<dbReference type="GO" id="GO:0003677">
    <property type="term" value="F:DNA binding"/>
    <property type="evidence" value="ECO:0007669"/>
    <property type="project" value="InterPro"/>
</dbReference>
<dbReference type="InterPro" id="IPR014001">
    <property type="entry name" value="Helicase_ATP-bd"/>
</dbReference>
<dbReference type="Gene3D" id="3.40.50.10810">
    <property type="entry name" value="Tandem AAA-ATPase domain"/>
    <property type="match status" value="1"/>
</dbReference>
<dbReference type="PROSITE" id="PS51192">
    <property type="entry name" value="HELICASE_ATP_BIND_1"/>
    <property type="match status" value="1"/>
</dbReference>
<reference evidence="6" key="1">
    <citation type="submission" date="2016-10" db="EMBL/GenBank/DDBJ databases">
        <authorList>
            <person name="Varghese N."/>
            <person name="Submissions S."/>
        </authorList>
    </citation>
    <scope>NUCLEOTIDE SEQUENCE [LARGE SCALE GENOMIC DNA]</scope>
    <source>
        <strain evidence="6">VPI 5359</strain>
    </source>
</reference>
<evidence type="ECO:0000313" key="6">
    <source>
        <dbReference type="Proteomes" id="UP000199652"/>
    </source>
</evidence>
<dbReference type="Proteomes" id="UP000199652">
    <property type="component" value="Unassembled WGS sequence"/>
</dbReference>
<proteinExistence type="predicted"/>
<evidence type="ECO:0000259" key="4">
    <source>
        <dbReference type="PROSITE" id="PS51192"/>
    </source>
</evidence>
<keyword evidence="3" id="KW-0680">Restriction system</keyword>
<dbReference type="Gene3D" id="3.40.50.300">
    <property type="entry name" value="P-loop containing nucleotide triphosphate hydrolases"/>
    <property type="match status" value="1"/>
</dbReference>
<dbReference type="InterPro" id="IPR038718">
    <property type="entry name" value="SNF2-like_sf"/>
</dbReference>
<dbReference type="GO" id="GO:0008170">
    <property type="term" value="F:N-methyltransferase activity"/>
    <property type="evidence" value="ECO:0007669"/>
    <property type="project" value="InterPro"/>
</dbReference>
<keyword evidence="6" id="KW-1185">Reference proteome</keyword>
<keyword evidence="1 5" id="KW-0489">Methyltransferase</keyword>
<dbReference type="AlphaFoldDB" id="A0A1H3BHH5"/>
<organism evidence="5 6">
    <name type="scientific">Eubacterium barkeri</name>
    <name type="common">Clostridium barkeri</name>
    <dbReference type="NCBI Taxonomy" id="1528"/>
    <lineage>
        <taxon>Bacteria</taxon>
        <taxon>Bacillati</taxon>
        <taxon>Bacillota</taxon>
        <taxon>Clostridia</taxon>
        <taxon>Eubacteriales</taxon>
        <taxon>Eubacteriaceae</taxon>
        <taxon>Eubacterium</taxon>
    </lineage>
</organism>
<dbReference type="GO" id="GO:0009307">
    <property type="term" value="P:DNA restriction-modification system"/>
    <property type="evidence" value="ECO:0007669"/>
    <property type="project" value="UniProtKB-KW"/>
</dbReference>
<gene>
    <name evidence="5" type="ORF">SAMN04488579_10284</name>
</gene>
<dbReference type="InterPro" id="IPR027417">
    <property type="entry name" value="P-loop_NTPase"/>
</dbReference>
<name>A0A1H3BHH5_EUBBA</name>
<dbReference type="SUPFAM" id="SSF52540">
    <property type="entry name" value="P-loop containing nucleoside triphosphate hydrolases"/>
    <property type="match status" value="2"/>
</dbReference>
<dbReference type="InterPro" id="IPR001091">
    <property type="entry name" value="RM_Methyltransferase"/>
</dbReference>
<dbReference type="InterPro" id="IPR002941">
    <property type="entry name" value="DNA_methylase_N4/N6"/>
</dbReference>
<protein>
    <submittedName>
        <fullName evidence="5">DNA methylase</fullName>
    </submittedName>
</protein>
<dbReference type="RefSeq" id="WP_090242785.1">
    <property type="nucleotide sequence ID" value="NZ_FNOU01000002.1"/>
</dbReference>
<dbReference type="PANTHER" id="PTHR45629:SF7">
    <property type="entry name" value="DNA EXCISION REPAIR PROTEIN ERCC-6-RELATED"/>
    <property type="match status" value="1"/>
</dbReference>
<dbReference type="STRING" id="1528.SAMN04488579_10284"/>
<feature type="domain" description="Helicase ATP-binding" evidence="4">
    <location>
        <begin position="38"/>
        <end position="192"/>
    </location>
</feature>